<feature type="compositionally biased region" description="Basic and acidic residues" evidence="1">
    <location>
        <begin position="127"/>
        <end position="136"/>
    </location>
</feature>
<evidence type="ECO:0000313" key="2">
    <source>
        <dbReference type="EMBL" id="SVD86409.1"/>
    </source>
</evidence>
<dbReference type="AlphaFoldDB" id="A0A382YTZ6"/>
<name>A0A382YTZ6_9ZZZZ</name>
<feature type="region of interest" description="Disordered" evidence="1">
    <location>
        <begin position="127"/>
        <end position="150"/>
    </location>
</feature>
<feature type="compositionally biased region" description="Basic residues" evidence="1">
    <location>
        <begin position="137"/>
        <end position="150"/>
    </location>
</feature>
<organism evidence="2">
    <name type="scientific">marine metagenome</name>
    <dbReference type="NCBI Taxonomy" id="408172"/>
    <lineage>
        <taxon>unclassified sequences</taxon>
        <taxon>metagenomes</taxon>
        <taxon>ecological metagenomes</taxon>
    </lineage>
</organism>
<proteinExistence type="predicted"/>
<sequence>MIHDIKVFNPKGELVNVINGQKLHDAKYLTIAKSVSKTTWGKSAKKQKTRVKCVVCKKEVFGKVNQATCGSNKCIYVRALLKKSPKSFRIFNCTECNIKVETYHHNKKTCGSDKCFKSNRERGEKLRIQKLEEKKHGFQKNSKRNKKRHT</sequence>
<gene>
    <name evidence="2" type="ORF">METZ01_LOCUS439263</name>
</gene>
<dbReference type="EMBL" id="UINC01178322">
    <property type="protein sequence ID" value="SVD86409.1"/>
    <property type="molecule type" value="Genomic_DNA"/>
</dbReference>
<reference evidence="2" key="1">
    <citation type="submission" date="2018-05" db="EMBL/GenBank/DDBJ databases">
        <authorList>
            <person name="Lanie J.A."/>
            <person name="Ng W.-L."/>
            <person name="Kazmierczak K.M."/>
            <person name="Andrzejewski T.M."/>
            <person name="Davidsen T.M."/>
            <person name="Wayne K.J."/>
            <person name="Tettelin H."/>
            <person name="Glass J.I."/>
            <person name="Rusch D."/>
            <person name="Podicherti R."/>
            <person name="Tsui H.-C.T."/>
            <person name="Winkler M.E."/>
        </authorList>
    </citation>
    <scope>NUCLEOTIDE SEQUENCE</scope>
</reference>
<protein>
    <submittedName>
        <fullName evidence="2">Uncharacterized protein</fullName>
    </submittedName>
</protein>
<evidence type="ECO:0000256" key="1">
    <source>
        <dbReference type="SAM" id="MobiDB-lite"/>
    </source>
</evidence>
<accession>A0A382YTZ6</accession>